<gene>
    <name evidence="1" type="ORF">rCG_39144</name>
</gene>
<evidence type="ECO:0000313" key="2">
    <source>
        <dbReference type="Proteomes" id="UP000234681"/>
    </source>
</evidence>
<protein>
    <submittedName>
        <fullName evidence="1">RCG39144</fullName>
    </submittedName>
</protein>
<dbReference type="Proteomes" id="UP000234681">
    <property type="component" value="Chromosome 19"/>
</dbReference>
<accession>A6JY65</accession>
<sequence>MAGFFFFYSYSTSAQPLPNLPNTHHWRFLARETYNGHIKITGTQDCPLEGCWTRIEIPQHTNSIPSPFLFFPYHDTMTQVTISRRPLYRERLQISEMPN</sequence>
<reference evidence="2" key="1">
    <citation type="submission" date="2005-09" db="EMBL/GenBank/DDBJ databases">
        <authorList>
            <person name="Mural R.J."/>
            <person name="Li P.W."/>
            <person name="Adams M.D."/>
            <person name="Amanatides P.G."/>
            <person name="Baden-Tillson H."/>
            <person name="Barnstead M."/>
            <person name="Chin S.H."/>
            <person name="Dew I."/>
            <person name="Evans C.A."/>
            <person name="Ferriera S."/>
            <person name="Flanigan M."/>
            <person name="Fosler C."/>
            <person name="Glodek A."/>
            <person name="Gu Z."/>
            <person name="Holt R.A."/>
            <person name="Jennings D."/>
            <person name="Kraft C.L."/>
            <person name="Lu F."/>
            <person name="Nguyen T."/>
            <person name="Nusskern D.R."/>
            <person name="Pfannkoch C.M."/>
            <person name="Sitter C."/>
            <person name="Sutton G.G."/>
            <person name="Venter J.C."/>
            <person name="Wang Z."/>
            <person name="Woodage T."/>
            <person name="Zheng X.H."/>
            <person name="Zhong F."/>
        </authorList>
    </citation>
    <scope>NUCLEOTIDE SEQUENCE [LARGE SCALE GENOMIC DNA]</scope>
    <source>
        <strain>BN</strain>
        <strain evidence="2">Sprague-Dawley</strain>
    </source>
</reference>
<evidence type="ECO:0000313" key="1">
    <source>
        <dbReference type="EMBL" id="EDL87343.1"/>
    </source>
</evidence>
<dbReference type="AlphaFoldDB" id="A6JY65"/>
<dbReference type="EMBL" id="CH474006">
    <property type="protein sequence ID" value="EDL87343.1"/>
    <property type="molecule type" value="Genomic_DNA"/>
</dbReference>
<name>A6JY65_RAT</name>
<proteinExistence type="predicted"/>
<organism evidence="1 2">
    <name type="scientific">Rattus norvegicus</name>
    <name type="common">Rat</name>
    <dbReference type="NCBI Taxonomy" id="10116"/>
    <lineage>
        <taxon>Eukaryota</taxon>
        <taxon>Metazoa</taxon>
        <taxon>Chordata</taxon>
        <taxon>Craniata</taxon>
        <taxon>Vertebrata</taxon>
        <taxon>Euteleostomi</taxon>
        <taxon>Mammalia</taxon>
        <taxon>Eutheria</taxon>
        <taxon>Euarchontoglires</taxon>
        <taxon>Glires</taxon>
        <taxon>Rodentia</taxon>
        <taxon>Myomorpha</taxon>
        <taxon>Muroidea</taxon>
        <taxon>Muridae</taxon>
        <taxon>Murinae</taxon>
        <taxon>Rattus</taxon>
    </lineage>
</organism>